<feature type="compositionally biased region" description="Low complexity" evidence="1">
    <location>
        <begin position="456"/>
        <end position="468"/>
    </location>
</feature>
<feature type="region of interest" description="Disordered" evidence="1">
    <location>
        <begin position="568"/>
        <end position="653"/>
    </location>
</feature>
<feature type="compositionally biased region" description="Basic and acidic residues" evidence="1">
    <location>
        <begin position="599"/>
        <end position="619"/>
    </location>
</feature>
<dbReference type="InParanoid" id="A0A1Y2LVH5"/>
<feature type="compositionally biased region" description="Polar residues" evidence="1">
    <location>
        <begin position="416"/>
        <end position="434"/>
    </location>
</feature>
<dbReference type="EMBL" id="KZ107849">
    <property type="protein sequence ID" value="OSS47207.1"/>
    <property type="molecule type" value="Genomic_DNA"/>
</dbReference>
<evidence type="ECO:0000313" key="4">
    <source>
        <dbReference type="Proteomes" id="UP000193240"/>
    </source>
</evidence>
<feature type="region of interest" description="Disordered" evidence="1">
    <location>
        <begin position="225"/>
        <end position="245"/>
    </location>
</feature>
<feature type="region of interest" description="Disordered" evidence="1">
    <location>
        <begin position="393"/>
        <end position="528"/>
    </location>
</feature>
<evidence type="ECO:0000256" key="2">
    <source>
        <dbReference type="SAM" id="Phobius"/>
    </source>
</evidence>
<feature type="compositionally biased region" description="Low complexity" evidence="1">
    <location>
        <begin position="400"/>
        <end position="415"/>
    </location>
</feature>
<organism evidence="3 4">
    <name type="scientific">Epicoccum nigrum</name>
    <name type="common">Soil fungus</name>
    <name type="synonym">Epicoccum purpurascens</name>
    <dbReference type="NCBI Taxonomy" id="105696"/>
    <lineage>
        <taxon>Eukaryota</taxon>
        <taxon>Fungi</taxon>
        <taxon>Dikarya</taxon>
        <taxon>Ascomycota</taxon>
        <taxon>Pezizomycotina</taxon>
        <taxon>Dothideomycetes</taxon>
        <taxon>Pleosporomycetidae</taxon>
        <taxon>Pleosporales</taxon>
        <taxon>Pleosporineae</taxon>
        <taxon>Didymellaceae</taxon>
        <taxon>Epicoccum</taxon>
    </lineage>
</organism>
<proteinExistence type="predicted"/>
<name>A0A1Y2LVH5_EPING</name>
<accession>A0A1Y2LVH5</accession>
<feature type="compositionally biased region" description="Polar residues" evidence="1">
    <location>
        <begin position="330"/>
        <end position="353"/>
    </location>
</feature>
<feature type="compositionally biased region" description="Low complexity" evidence="1">
    <location>
        <begin position="60"/>
        <end position="74"/>
    </location>
</feature>
<feature type="compositionally biased region" description="Acidic residues" evidence="1">
    <location>
        <begin position="125"/>
        <end position="134"/>
    </location>
</feature>
<keyword evidence="2" id="KW-1133">Transmembrane helix</keyword>
<feature type="region of interest" description="Disordered" evidence="1">
    <location>
        <begin position="326"/>
        <end position="360"/>
    </location>
</feature>
<reference evidence="3 4" key="1">
    <citation type="journal article" date="2017" name="Genome Announc.">
        <title>Genome sequence of the saprophytic ascomycete Epicoccum nigrum ICMP 19927 strain isolated from New Zealand.</title>
        <authorList>
            <person name="Fokin M."/>
            <person name="Fleetwood D."/>
            <person name="Weir B.S."/>
            <person name="Villas-Boas S.G."/>
        </authorList>
    </citation>
    <scope>NUCLEOTIDE SEQUENCE [LARGE SCALE GENOMIC DNA]</scope>
    <source>
        <strain evidence="3 4">ICMP 19927</strain>
    </source>
</reference>
<feature type="transmembrane region" description="Helical" evidence="2">
    <location>
        <begin position="673"/>
        <end position="694"/>
    </location>
</feature>
<feature type="compositionally biased region" description="Basic and acidic residues" evidence="1">
    <location>
        <begin position="112"/>
        <end position="121"/>
    </location>
</feature>
<dbReference type="Proteomes" id="UP000193240">
    <property type="component" value="Unassembled WGS sequence"/>
</dbReference>
<keyword evidence="2" id="KW-0472">Membrane</keyword>
<sequence>MPHSANPFGVLSTSPSPSSSPVLAASTSSSSTPPREDLFFPPRHHSWADEKEEEIEMEEVAGAAAAAAAVQMYAEADEGESASKGEIEASGEEDAVWQTVGKPKSLQPLFGKSEEWDEGNHASEASEEEEEEEERPGRSQVAETIEEEGVDRSTTASTNDAMLDQENNEQELSNTSIGIEDAEGEKIQAEPVYASADQLTAEAKHIIALSQLDPAIITASLSPIQTSSEPTNMSPTDIEDPQSPTSVDEKGIMVELPSIIIDDEWPAFPAAETWDHFIARMPEVWSAEQVAAAAAAAAASSYTFPPGILSYAAVAAVPASPSTYEKATAYTPSTPSPKESRAASSPPHSTKLTTLPRREVFGKTEDELAMTPDEPVKHSQAAPKETFVRYATQRREAGKAAQEAATATAAEEAAQVSPQDGNTGSTATETSQIVSVPKKQRRSGAAQRKAQKAKKAAAAEAESSSSSQDGDFKMADDASTGTEGIQELMMVDSADESSPWEVAATDPGATTAPPSDSGLQSSASPAEITGRQKSITDFFKKASKVVEQENLKMAVQPEDLQTHQARFTLEPEPKKSKSAKSLEDTESTEVDEPTLEVLTDLRPEESPTPRSLESAEHLEPAPPEEEVPAVKPAKKAMKNRINAQRRAAKKRAREDALEPSVRIRGMDVNAVCLAWVVAAVFAGCTVAGMVSWFIEG</sequence>
<feature type="compositionally biased region" description="Low complexity" evidence="1">
    <location>
        <begin position="503"/>
        <end position="514"/>
    </location>
</feature>
<gene>
    <name evidence="3" type="ORF">B5807_09785</name>
</gene>
<feature type="region of interest" description="Disordered" evidence="1">
    <location>
        <begin position="1"/>
        <end position="172"/>
    </location>
</feature>
<feature type="compositionally biased region" description="Basic and acidic residues" evidence="1">
    <location>
        <begin position="569"/>
        <end position="583"/>
    </location>
</feature>
<keyword evidence="4" id="KW-1185">Reference proteome</keyword>
<evidence type="ECO:0000256" key="1">
    <source>
        <dbReference type="SAM" id="MobiDB-lite"/>
    </source>
</evidence>
<feature type="compositionally biased region" description="Acidic residues" evidence="1">
    <location>
        <begin position="50"/>
        <end position="59"/>
    </location>
</feature>
<feature type="compositionally biased region" description="Low complexity" evidence="1">
    <location>
        <begin position="10"/>
        <end position="33"/>
    </location>
</feature>
<evidence type="ECO:0000313" key="3">
    <source>
        <dbReference type="EMBL" id="OSS47207.1"/>
    </source>
</evidence>
<feature type="compositionally biased region" description="Acidic residues" evidence="1">
    <location>
        <begin position="584"/>
        <end position="594"/>
    </location>
</feature>
<feature type="compositionally biased region" description="Polar residues" evidence="1">
    <location>
        <begin position="225"/>
        <end position="235"/>
    </location>
</feature>
<dbReference type="AlphaFoldDB" id="A0A1Y2LVH5"/>
<protein>
    <submittedName>
        <fullName evidence="3">Uncharacterized protein</fullName>
    </submittedName>
</protein>
<keyword evidence="2" id="KW-0812">Transmembrane</keyword>